<feature type="region of interest" description="Disordered" evidence="5">
    <location>
        <begin position="809"/>
        <end position="896"/>
    </location>
</feature>
<comment type="similarity">
    <text evidence="1">Belongs to the sirtuin family. Class I subfamily.</text>
</comment>
<feature type="region of interest" description="Disordered" evidence="5">
    <location>
        <begin position="688"/>
        <end position="793"/>
    </location>
</feature>
<feature type="compositionally biased region" description="Polar residues" evidence="5">
    <location>
        <begin position="299"/>
        <end position="310"/>
    </location>
</feature>
<dbReference type="PANTHER" id="PTHR11085:SF8">
    <property type="entry name" value="NAD-DEPENDENT HISTONE DEACETYLASE HST3"/>
    <property type="match status" value="1"/>
</dbReference>
<dbReference type="InterPro" id="IPR050134">
    <property type="entry name" value="NAD-dep_sirtuin_deacylases"/>
</dbReference>
<feature type="region of interest" description="Disordered" evidence="5">
    <location>
        <begin position="421"/>
        <end position="485"/>
    </location>
</feature>
<dbReference type="PANTHER" id="PTHR11085">
    <property type="entry name" value="NAD-DEPENDENT PROTEIN DEACYLASE SIRTUIN-5, MITOCHONDRIAL-RELATED"/>
    <property type="match status" value="1"/>
</dbReference>
<dbReference type="GO" id="GO:0070403">
    <property type="term" value="F:NAD+ binding"/>
    <property type="evidence" value="ECO:0007669"/>
    <property type="project" value="InterPro"/>
</dbReference>
<feature type="compositionally biased region" description="Low complexity" evidence="5">
    <location>
        <begin position="271"/>
        <end position="296"/>
    </location>
</feature>
<protein>
    <recommendedName>
        <fullName evidence="6">Deacetylase sirtuin-type domain-containing protein</fullName>
    </recommendedName>
</protein>
<comment type="caution">
    <text evidence="7">The sequence shown here is derived from an EMBL/GenBank/DDBJ whole genome shotgun (WGS) entry which is preliminary data.</text>
</comment>
<evidence type="ECO:0000256" key="2">
    <source>
        <dbReference type="ARBA" id="ARBA00022679"/>
    </source>
</evidence>
<keyword evidence="8" id="KW-1185">Reference proteome</keyword>
<evidence type="ECO:0000313" key="8">
    <source>
        <dbReference type="Proteomes" id="UP001172102"/>
    </source>
</evidence>
<keyword evidence="3" id="KW-0520">NAD</keyword>
<dbReference type="Gene3D" id="3.40.50.1220">
    <property type="entry name" value="TPP-binding domain"/>
    <property type="match status" value="2"/>
</dbReference>
<evidence type="ECO:0000256" key="5">
    <source>
        <dbReference type="SAM" id="MobiDB-lite"/>
    </source>
</evidence>
<feature type="compositionally biased region" description="Basic and acidic residues" evidence="5">
    <location>
        <begin position="705"/>
        <end position="721"/>
    </location>
</feature>
<comment type="caution">
    <text evidence="4">Lacks conserved residue(s) required for the propagation of feature annotation.</text>
</comment>
<feature type="compositionally biased region" description="Polar residues" evidence="5">
    <location>
        <begin position="431"/>
        <end position="456"/>
    </location>
</feature>
<feature type="domain" description="Deacetylase sirtuin-type" evidence="6">
    <location>
        <begin position="7"/>
        <end position="692"/>
    </location>
</feature>
<accession>A0AA40AHN1</accession>
<dbReference type="GO" id="GO:0017136">
    <property type="term" value="F:histone deacetylase activity, NAD-dependent"/>
    <property type="evidence" value="ECO:0007669"/>
    <property type="project" value="TreeGrafter"/>
</dbReference>
<proteinExistence type="inferred from homology"/>
<feature type="compositionally biased region" description="Basic residues" evidence="5">
    <location>
        <begin position="762"/>
        <end position="775"/>
    </location>
</feature>
<reference evidence="7" key="1">
    <citation type="submission" date="2023-06" db="EMBL/GenBank/DDBJ databases">
        <title>Genome-scale phylogeny and comparative genomics of the fungal order Sordariales.</title>
        <authorList>
            <consortium name="Lawrence Berkeley National Laboratory"/>
            <person name="Hensen N."/>
            <person name="Bonometti L."/>
            <person name="Westerberg I."/>
            <person name="Brannstrom I.O."/>
            <person name="Guillou S."/>
            <person name="Cros-Aarteil S."/>
            <person name="Calhoun S."/>
            <person name="Haridas S."/>
            <person name="Kuo A."/>
            <person name="Mondo S."/>
            <person name="Pangilinan J."/>
            <person name="Riley R."/>
            <person name="Labutti K."/>
            <person name="Andreopoulos B."/>
            <person name="Lipzen A."/>
            <person name="Chen C."/>
            <person name="Yanf M."/>
            <person name="Daum C."/>
            <person name="Ng V."/>
            <person name="Clum A."/>
            <person name="Steindorff A."/>
            <person name="Ohm R."/>
            <person name="Martin F."/>
            <person name="Silar P."/>
            <person name="Natvig D."/>
            <person name="Lalanne C."/>
            <person name="Gautier V."/>
            <person name="Ament-Velasquez S.L."/>
            <person name="Kruys A."/>
            <person name="Hutchinson M.I."/>
            <person name="Powell A.J."/>
            <person name="Barry K."/>
            <person name="Miller A.N."/>
            <person name="Grigoriev I.V."/>
            <person name="Debuchy R."/>
            <person name="Gladieux P."/>
            <person name="Thoren M.H."/>
            <person name="Johannesson H."/>
        </authorList>
    </citation>
    <scope>NUCLEOTIDE SEQUENCE</scope>
    <source>
        <strain evidence="7">SMH4607-1</strain>
    </source>
</reference>
<feature type="region of interest" description="Disordered" evidence="5">
    <location>
        <begin position="62"/>
        <end position="325"/>
    </location>
</feature>
<sequence length="1139" mass="122384">MPTTHVEPDSESLLHDIASSLWKSRKVVVITGAGISTNSGIPDFRSENGLYSLINAQFEAAAPKGAPSSNGDADESDQSLEYLHERPSKRQKMSHEEVGSGLSRSRQDASSVNVRTNQSQEGAAEEIKMEGERDAASEEPLGEDVSGSPRGYKAGVKLPSEQEAQRDVVMQDIDGQEHAPGPPSQDQPEALHRASRTPIRHITPLPSPGLSPGRQISDDVEMDLTTLGRQPHFVSSPPSLPRRAHSDSEPTGPRTVSSSPLSSPPPILFDPYQVSPHQSSSPSPQSSGQGSISSRSTSEDPSSASTPLLTSQSSFASSSSRASLPNMKGKDLFDAQIWSCPVKTSVFYTFATTLRHKVRTAEPTNSHRFVSVLRDSRKLVRCYTQNIDQLEERVGLTTSLSLGAGSRYRFSARAGRASGAVRSSLKEAESSILSQGQPGSQQDETQTGSQASNTATPADDQPIGQPDVPAASHPDIPTASLSQPPSISVADTAATVPAAPPVAPASAGPNRGVECVFLHGSLAELRCFVCERTSPWDEESRLADTLAGRQPCCPHCAGATAARQERGKRALGVGKLRPDIVLYGEEHPHAHLISPIVQHDLSLGPDMLLILGTSMRVHGLKVLVKEFAKAVHDRGGKVVFVNFTKPPESVWADVIDYWVQWDCDAWVGDLQQRKPALWLPLGTALADEEKGKSAKASRKSGGGEMAKRKDGAKALAKRRESGGPPKKPRRENSGVSVEEVTEEIQVASDPQPDEMPPPPKPVARKPKPAKVRREPKRNADAKRPASIRDNKQNAAYCVWKILENLHRITKGERAPSAPTSPVAAKPKTKRSRKSAPGALETQATTMASDAKIVAPAPKEDVVAPGVSSASEEKVPQEIQPGPKVAPSSPAENPGKPIIEQVDSISAVVKSRKRKRTIWKMIGGVETQVSLDDEKEKEPSQLPHTQAFFKPAALPQIRPDVILPLPVPSPTILTPTIPGPATPRQAAMNHEREWRIEDGFRDTDRLIALLDNELVSCPATPIVLPPLQNHGAKTAVGPKLEPMEPQFASPGPSAEKSRISPNVGSPVAWRRPLNPFFFGDPLAMHFGYPPPWVNQGSVMREIPQQALGTVGAVGGVCGPEEQLRREQEAAMMLSAMRGGM</sequence>
<dbReference type="AlphaFoldDB" id="A0AA40AHN1"/>
<dbReference type="GO" id="GO:0005634">
    <property type="term" value="C:nucleus"/>
    <property type="evidence" value="ECO:0007669"/>
    <property type="project" value="TreeGrafter"/>
</dbReference>
<dbReference type="SUPFAM" id="SSF52467">
    <property type="entry name" value="DHS-like NAD/FAD-binding domain"/>
    <property type="match status" value="1"/>
</dbReference>
<dbReference type="InterPro" id="IPR029035">
    <property type="entry name" value="DHS-like_NAD/FAD-binding_dom"/>
</dbReference>
<feature type="compositionally biased region" description="Polar residues" evidence="5">
    <location>
        <begin position="102"/>
        <end position="121"/>
    </location>
</feature>
<dbReference type="PROSITE" id="PS50305">
    <property type="entry name" value="SIRTUIN"/>
    <property type="match status" value="1"/>
</dbReference>
<evidence type="ECO:0000256" key="1">
    <source>
        <dbReference type="ARBA" id="ARBA00006924"/>
    </source>
</evidence>
<dbReference type="Proteomes" id="UP001172102">
    <property type="component" value="Unassembled WGS sequence"/>
</dbReference>
<dbReference type="EMBL" id="JAUKUA010000004">
    <property type="protein sequence ID" value="KAK0715989.1"/>
    <property type="molecule type" value="Genomic_DNA"/>
</dbReference>
<evidence type="ECO:0000259" key="6">
    <source>
        <dbReference type="PROSITE" id="PS50305"/>
    </source>
</evidence>
<feature type="compositionally biased region" description="Basic and acidic residues" evidence="5">
    <location>
        <begin position="776"/>
        <end position="791"/>
    </location>
</feature>
<dbReference type="Pfam" id="PF02146">
    <property type="entry name" value="SIR2"/>
    <property type="match status" value="3"/>
</dbReference>
<gene>
    <name evidence="7" type="ORF">B0H67DRAFT_255712</name>
</gene>
<feature type="compositionally biased region" description="Low complexity" evidence="5">
    <location>
        <begin position="311"/>
        <end position="323"/>
    </location>
</feature>
<dbReference type="InterPro" id="IPR026590">
    <property type="entry name" value="Ssirtuin_cat_dom"/>
</dbReference>
<evidence type="ECO:0000313" key="7">
    <source>
        <dbReference type="EMBL" id="KAK0715989.1"/>
    </source>
</evidence>
<feature type="compositionally biased region" description="Basic and acidic residues" evidence="5">
    <location>
        <begin position="125"/>
        <end position="136"/>
    </location>
</feature>
<evidence type="ECO:0000256" key="4">
    <source>
        <dbReference type="PROSITE-ProRule" id="PRU00236"/>
    </source>
</evidence>
<dbReference type="InterPro" id="IPR003000">
    <property type="entry name" value="Sirtuin"/>
</dbReference>
<name>A0AA40AHN1_9PEZI</name>
<feature type="compositionally biased region" description="Basic and acidic residues" evidence="5">
    <location>
        <begin position="82"/>
        <end position="98"/>
    </location>
</feature>
<organism evidence="7 8">
    <name type="scientific">Lasiosphaeris hirsuta</name>
    <dbReference type="NCBI Taxonomy" id="260670"/>
    <lineage>
        <taxon>Eukaryota</taxon>
        <taxon>Fungi</taxon>
        <taxon>Dikarya</taxon>
        <taxon>Ascomycota</taxon>
        <taxon>Pezizomycotina</taxon>
        <taxon>Sordariomycetes</taxon>
        <taxon>Sordariomycetidae</taxon>
        <taxon>Sordariales</taxon>
        <taxon>Lasiosphaeriaceae</taxon>
        <taxon>Lasiosphaeris</taxon>
    </lineage>
</organism>
<evidence type="ECO:0000256" key="3">
    <source>
        <dbReference type="ARBA" id="ARBA00023027"/>
    </source>
</evidence>
<keyword evidence="2" id="KW-0808">Transferase</keyword>